<evidence type="ECO:0000256" key="1">
    <source>
        <dbReference type="ARBA" id="ARBA00022723"/>
    </source>
</evidence>
<name>A0A9P4U2X0_9PEZI</name>
<keyword evidence="1" id="KW-0479">Metal-binding</keyword>
<dbReference type="PROSITE" id="PS50865">
    <property type="entry name" value="ZF_MYND_2"/>
    <property type="match status" value="1"/>
</dbReference>
<evidence type="ECO:0000313" key="6">
    <source>
        <dbReference type="EMBL" id="KAF2434976.1"/>
    </source>
</evidence>
<evidence type="ECO:0000256" key="3">
    <source>
        <dbReference type="ARBA" id="ARBA00022833"/>
    </source>
</evidence>
<dbReference type="SUPFAM" id="SSF144232">
    <property type="entry name" value="HIT/MYND zinc finger-like"/>
    <property type="match status" value="1"/>
</dbReference>
<dbReference type="EMBL" id="MU007014">
    <property type="protein sequence ID" value="KAF2434976.1"/>
    <property type="molecule type" value="Genomic_DNA"/>
</dbReference>
<dbReference type="OrthoDB" id="432970at2759"/>
<protein>
    <recommendedName>
        <fullName evidence="5">MYND-type domain-containing protein</fullName>
    </recommendedName>
</protein>
<dbReference type="Proteomes" id="UP000800235">
    <property type="component" value="Unassembled WGS sequence"/>
</dbReference>
<comment type="caution">
    <text evidence="6">The sequence shown here is derived from an EMBL/GenBank/DDBJ whole genome shotgun (WGS) entry which is preliminary data.</text>
</comment>
<keyword evidence="7" id="KW-1185">Reference proteome</keyword>
<dbReference type="PROSITE" id="PS01360">
    <property type="entry name" value="ZF_MYND_1"/>
    <property type="match status" value="1"/>
</dbReference>
<dbReference type="Pfam" id="PF01753">
    <property type="entry name" value="zf-MYND"/>
    <property type="match status" value="1"/>
</dbReference>
<evidence type="ECO:0000313" key="7">
    <source>
        <dbReference type="Proteomes" id="UP000800235"/>
    </source>
</evidence>
<keyword evidence="3" id="KW-0862">Zinc</keyword>
<keyword evidence="2 4" id="KW-0863">Zinc-finger</keyword>
<dbReference type="Gene3D" id="6.10.140.2220">
    <property type="match status" value="1"/>
</dbReference>
<evidence type="ECO:0000259" key="5">
    <source>
        <dbReference type="PROSITE" id="PS50865"/>
    </source>
</evidence>
<dbReference type="AlphaFoldDB" id="A0A9P4U2X0"/>
<feature type="domain" description="MYND-type" evidence="5">
    <location>
        <begin position="208"/>
        <end position="252"/>
    </location>
</feature>
<dbReference type="GO" id="GO:0008270">
    <property type="term" value="F:zinc ion binding"/>
    <property type="evidence" value="ECO:0007669"/>
    <property type="project" value="UniProtKB-KW"/>
</dbReference>
<gene>
    <name evidence="6" type="ORF">EJ08DRAFT_656631</name>
</gene>
<accession>A0A9P4U2X0</accession>
<dbReference type="InterPro" id="IPR002893">
    <property type="entry name" value="Znf_MYND"/>
</dbReference>
<reference evidence="6" key="1">
    <citation type="journal article" date="2020" name="Stud. Mycol.">
        <title>101 Dothideomycetes genomes: a test case for predicting lifestyles and emergence of pathogens.</title>
        <authorList>
            <person name="Haridas S."/>
            <person name="Albert R."/>
            <person name="Binder M."/>
            <person name="Bloem J."/>
            <person name="Labutti K."/>
            <person name="Salamov A."/>
            <person name="Andreopoulos B."/>
            <person name="Baker S."/>
            <person name="Barry K."/>
            <person name="Bills G."/>
            <person name="Bluhm B."/>
            <person name="Cannon C."/>
            <person name="Castanera R."/>
            <person name="Culley D."/>
            <person name="Daum C."/>
            <person name="Ezra D."/>
            <person name="Gonzalez J."/>
            <person name="Henrissat B."/>
            <person name="Kuo A."/>
            <person name="Liang C."/>
            <person name="Lipzen A."/>
            <person name="Lutzoni F."/>
            <person name="Magnuson J."/>
            <person name="Mondo S."/>
            <person name="Nolan M."/>
            <person name="Ohm R."/>
            <person name="Pangilinan J."/>
            <person name="Park H.-J."/>
            <person name="Ramirez L."/>
            <person name="Alfaro M."/>
            <person name="Sun H."/>
            <person name="Tritt A."/>
            <person name="Yoshinaga Y."/>
            <person name="Zwiers L.-H."/>
            <person name="Turgeon B."/>
            <person name="Goodwin S."/>
            <person name="Spatafora J."/>
            <person name="Crous P."/>
            <person name="Grigoriev I."/>
        </authorList>
    </citation>
    <scope>NUCLEOTIDE SEQUENCE</scope>
    <source>
        <strain evidence="6">CBS 130266</strain>
    </source>
</reference>
<evidence type="ECO:0000256" key="4">
    <source>
        <dbReference type="PROSITE-ProRule" id="PRU00134"/>
    </source>
</evidence>
<evidence type="ECO:0000256" key="2">
    <source>
        <dbReference type="ARBA" id="ARBA00022771"/>
    </source>
</evidence>
<sequence>MFGNYAGFEGSMAQRRVFALNNKGSAGMILLLFVFGLRLDAANQSICLDTAILPLTPSLLRRLNDNLADLDEKEGGILAVNVGDEELILWKNVLPAFVERCRDWEHTSKCEYAIKGSIPLTTEKGQQYLCSCGSGKFPPKLTATITGWKTMSKVCIRAAIPPIFWVPFVEKSFFALAAPSPSNNATGSGTVDNITERIAALKMKKGSCTVCGVKEAKSGGTLNKCAKCHVAEYCSTECQVKDWKEMGHKTVCKKLEEDL</sequence>
<organism evidence="6 7">
    <name type="scientific">Tothia fuscella</name>
    <dbReference type="NCBI Taxonomy" id="1048955"/>
    <lineage>
        <taxon>Eukaryota</taxon>
        <taxon>Fungi</taxon>
        <taxon>Dikarya</taxon>
        <taxon>Ascomycota</taxon>
        <taxon>Pezizomycotina</taxon>
        <taxon>Dothideomycetes</taxon>
        <taxon>Pleosporomycetidae</taxon>
        <taxon>Venturiales</taxon>
        <taxon>Cylindrosympodiaceae</taxon>
        <taxon>Tothia</taxon>
    </lineage>
</organism>
<proteinExistence type="predicted"/>